<accession>A0A6M3KKV3</accession>
<evidence type="ECO:0000313" key="2">
    <source>
        <dbReference type="EMBL" id="QJA61036.1"/>
    </source>
</evidence>
<sequence length="115" mass="13190">MAAAWKPKTKCHSLRVRHPNGGQVDDPAAMINLIAEARNQPQKRRNTYTSRRYMDTGEGRLERFDRMDELDDLRAKFPKSKGVFTVGEELTIKGSLFKVKDISPFGIKLKLLKEE</sequence>
<protein>
    <submittedName>
        <fullName evidence="3">Uncharacterized protein</fullName>
    </submittedName>
</protein>
<evidence type="ECO:0000313" key="3">
    <source>
        <dbReference type="EMBL" id="QJA82045.1"/>
    </source>
</evidence>
<gene>
    <name evidence="3" type="ORF">MM415A00449_0042</name>
    <name evidence="2" type="ORF">MM415B01001_0001</name>
</gene>
<evidence type="ECO:0000256" key="1">
    <source>
        <dbReference type="SAM" id="MobiDB-lite"/>
    </source>
</evidence>
<feature type="region of interest" description="Disordered" evidence="1">
    <location>
        <begin position="1"/>
        <end position="23"/>
    </location>
</feature>
<name>A0A6M3KKV3_9ZZZZ</name>
<reference evidence="3" key="1">
    <citation type="submission" date="2020-03" db="EMBL/GenBank/DDBJ databases">
        <title>The deep terrestrial virosphere.</title>
        <authorList>
            <person name="Holmfeldt K."/>
            <person name="Nilsson E."/>
            <person name="Simone D."/>
            <person name="Lopez-Fernandez M."/>
            <person name="Wu X."/>
            <person name="de Brujin I."/>
            <person name="Lundin D."/>
            <person name="Andersson A."/>
            <person name="Bertilsson S."/>
            <person name="Dopson M."/>
        </authorList>
    </citation>
    <scope>NUCLEOTIDE SEQUENCE</scope>
    <source>
        <strain evidence="3">MM415A00449</strain>
        <strain evidence="2">MM415B01001</strain>
    </source>
</reference>
<dbReference type="EMBL" id="MT141429">
    <property type="protein sequence ID" value="QJA61036.1"/>
    <property type="molecule type" value="Genomic_DNA"/>
</dbReference>
<dbReference type="AlphaFoldDB" id="A0A6M3KKV3"/>
<dbReference type="EMBL" id="MT142477">
    <property type="protein sequence ID" value="QJA82045.1"/>
    <property type="molecule type" value="Genomic_DNA"/>
</dbReference>
<organism evidence="3">
    <name type="scientific">viral metagenome</name>
    <dbReference type="NCBI Taxonomy" id="1070528"/>
    <lineage>
        <taxon>unclassified sequences</taxon>
        <taxon>metagenomes</taxon>
        <taxon>organismal metagenomes</taxon>
    </lineage>
</organism>
<feature type="compositionally biased region" description="Basic residues" evidence="1">
    <location>
        <begin position="7"/>
        <end position="18"/>
    </location>
</feature>
<proteinExistence type="predicted"/>